<gene>
    <name evidence="2" type="ORF">QM012_000024</name>
</gene>
<dbReference type="InterPro" id="IPR021822">
    <property type="entry name" value="DUF3405"/>
</dbReference>
<dbReference type="Pfam" id="PF11885">
    <property type="entry name" value="DUF3405"/>
    <property type="match status" value="1"/>
</dbReference>
<evidence type="ECO:0000313" key="3">
    <source>
        <dbReference type="Proteomes" id="UP001341245"/>
    </source>
</evidence>
<dbReference type="PANTHER" id="PTHR36205">
    <property type="entry name" value="CHROMOSOME 19, WHOLE GENOME SHOTGUN SEQUENCE"/>
    <property type="match status" value="1"/>
</dbReference>
<evidence type="ECO:0000256" key="1">
    <source>
        <dbReference type="SAM" id="Phobius"/>
    </source>
</evidence>
<dbReference type="EMBL" id="JASGXD010000001">
    <property type="protein sequence ID" value="KAK6008121.1"/>
    <property type="molecule type" value="Genomic_DNA"/>
</dbReference>
<dbReference type="PANTHER" id="PTHR36205:SF3">
    <property type="entry name" value="MAJOR FACILITATOR SUPERFAMILY TRANSPORTER"/>
    <property type="match status" value="1"/>
</dbReference>
<proteinExistence type="predicted"/>
<evidence type="ECO:0000313" key="2">
    <source>
        <dbReference type="EMBL" id="KAK6008121.1"/>
    </source>
</evidence>
<protein>
    <recommendedName>
        <fullName evidence="4">Glycosyl transferase CAP10 domain-containing protein</fullName>
    </recommendedName>
</protein>
<accession>A0ABR0TW50</accession>
<keyword evidence="1" id="KW-0472">Membrane</keyword>
<feature type="transmembrane region" description="Helical" evidence="1">
    <location>
        <begin position="15"/>
        <end position="33"/>
    </location>
</feature>
<keyword evidence="1" id="KW-1133">Transmembrane helix</keyword>
<keyword evidence="3" id="KW-1185">Reference proteome</keyword>
<reference evidence="2 3" key="1">
    <citation type="submission" date="2023-11" db="EMBL/GenBank/DDBJ databases">
        <title>Draft genome sequence and annotation of the polyextremotolerant black yeast-like fungus Aureobasidium pullulans NRRL 62042.</title>
        <authorList>
            <person name="Dielentheis-Frenken M.R.E."/>
            <person name="Wibberg D."/>
            <person name="Blank L.M."/>
            <person name="Tiso T."/>
        </authorList>
    </citation>
    <scope>NUCLEOTIDE SEQUENCE [LARGE SCALE GENOMIC DNA]</scope>
    <source>
        <strain evidence="2 3">NRRL 62042</strain>
    </source>
</reference>
<evidence type="ECO:0008006" key="4">
    <source>
        <dbReference type="Google" id="ProtNLM"/>
    </source>
</evidence>
<name>A0ABR0TW50_AURPU</name>
<comment type="caution">
    <text evidence="2">The sequence shown here is derived from an EMBL/GenBank/DDBJ whole genome shotgun (WGS) entry which is preliminary data.</text>
</comment>
<keyword evidence="1" id="KW-0812">Transmembrane</keyword>
<dbReference type="Proteomes" id="UP001341245">
    <property type="component" value="Unassembled WGS sequence"/>
</dbReference>
<organism evidence="2 3">
    <name type="scientific">Aureobasidium pullulans</name>
    <name type="common">Black yeast</name>
    <name type="synonym">Pullularia pullulans</name>
    <dbReference type="NCBI Taxonomy" id="5580"/>
    <lineage>
        <taxon>Eukaryota</taxon>
        <taxon>Fungi</taxon>
        <taxon>Dikarya</taxon>
        <taxon>Ascomycota</taxon>
        <taxon>Pezizomycotina</taxon>
        <taxon>Dothideomycetes</taxon>
        <taxon>Dothideomycetidae</taxon>
        <taxon>Dothideales</taxon>
        <taxon>Saccotheciaceae</taxon>
        <taxon>Aureobasidium</taxon>
    </lineage>
</organism>
<sequence>MRALQSPFCNRPLRLLRNIIAAAVILCLVLYHIPDRTWRGAQLLFFGAHWEKFPLLDGYYSGVRSLVPFLDHEQPAGSHNPARNDSAIVWLKEQEIHNRLVEFSPYHGFRNTAGRPSLMQECFLDDARTVAVPKVYAYLGMPQDHPDPLYGSYGVLGLRDDVCFDRVGRIEAYGSSLESTGRKGAQPPDRETQRSPINWASVDWAAAQKRCFDDNTVRSIPESVRKSTAGNVSPQISRQAIVLRTWTGYRYTRHSIMNLRALISEVSLGSGGEYDVHLLVHVKNNSARFWESEELYNKIRQESVPAEFRGLVTLWSEKQMESIYPGPFRNETLNRSGQPIHGVYRSSHMPLQWFAQHNTQYEHFWNWEMDMRYTGHYYEFFDRLGQWANSQPRHGIWERSAKYYFEKLHGTWAEFSELVERENPMSVSGPQHFSGSSLLESRMQYNASNSGDGGDADLITLSPLFDPENSGWFFERDVTGYDTQLSIPPRRIAIIAAARISRKLLNLMHHEMVELKHTMWTEMWAPSIALHYGLKAAFAPHPVYYDRDWPIAMADRIFNAGKHGSSGGNASSVFGAFEHNFFGSTWYCNARFAGDLWRAWLGRGSRENRLRNGLDQMCLRSMLLHAVKHE</sequence>